<evidence type="ECO:0000313" key="5">
    <source>
        <dbReference type="Proteomes" id="UP000298860"/>
    </source>
</evidence>
<feature type="domain" description="Periplasmic binding protein" evidence="3">
    <location>
        <begin position="6"/>
        <end position="234"/>
    </location>
</feature>
<evidence type="ECO:0000256" key="1">
    <source>
        <dbReference type="ARBA" id="ARBA00004196"/>
    </source>
</evidence>
<reference evidence="5" key="1">
    <citation type="submission" date="2019-04" db="EMBL/GenBank/DDBJ databases">
        <title>Draft genome sequence of Pseudonocardiaceae bacterium SL3-2-4.</title>
        <authorList>
            <person name="Ningsih F."/>
            <person name="Yokota A."/>
            <person name="Sakai Y."/>
            <person name="Nanatani K."/>
            <person name="Yabe S."/>
            <person name="Oetari A."/>
            <person name="Sjamsuridzal W."/>
        </authorList>
    </citation>
    <scope>NUCLEOTIDE SEQUENCE [LARGE SCALE GENOMIC DNA]</scope>
    <source>
        <strain evidence="5">SL3-2-4</strain>
    </source>
</reference>
<accession>A0A4D4J8H3</accession>
<sequence>MDADIRNADGDVQKFSQDADDLIRKGVKVLMVVSLDSQSGAEVERKARAAGVATVDYDRLTLGGSASYYVSFDNVGVGQLQAQGLVDCLGQKRGARIVEIEGAPTDNNATLFHQGQEQVLKPKYDSGEYTLVRSQPIDNWDAEQAGGVFEQILDANRDRVDGVVAANDGLADAVISVLRQHGLAGKVPVTGQDATLAGLRSVLRGDQCMSVYKPVRDEAAAAAGLVSALAKGDKGSADTLATGVVRDEAGHRDVPALLIKPTMITKANIKKVVSDNAVSAADLCAGDLAPLCRAADLPG</sequence>
<name>A0A4D4J8H3_9PSEU</name>
<keyword evidence="2" id="KW-0732">Signal</keyword>
<dbReference type="InterPro" id="IPR028082">
    <property type="entry name" value="Peripla_BP_I"/>
</dbReference>
<dbReference type="Gene3D" id="3.40.50.2300">
    <property type="match status" value="2"/>
</dbReference>
<dbReference type="Proteomes" id="UP000298860">
    <property type="component" value="Unassembled WGS sequence"/>
</dbReference>
<dbReference type="EMBL" id="BJFL01000013">
    <property type="protein sequence ID" value="GDY31320.1"/>
    <property type="molecule type" value="Genomic_DNA"/>
</dbReference>
<dbReference type="InterPro" id="IPR025997">
    <property type="entry name" value="SBP_2_dom"/>
</dbReference>
<dbReference type="PANTHER" id="PTHR30036">
    <property type="entry name" value="D-XYLOSE-BINDING PERIPLASMIC PROTEIN"/>
    <property type="match status" value="1"/>
</dbReference>
<evidence type="ECO:0000313" key="4">
    <source>
        <dbReference type="EMBL" id="GDY31320.1"/>
    </source>
</evidence>
<keyword evidence="5" id="KW-1185">Reference proteome</keyword>
<proteinExistence type="predicted"/>
<evidence type="ECO:0000256" key="2">
    <source>
        <dbReference type="ARBA" id="ARBA00022729"/>
    </source>
</evidence>
<protein>
    <submittedName>
        <fullName evidence="4">Sugar ABC transporter substrate-binding protein</fullName>
    </submittedName>
</protein>
<gene>
    <name evidence="4" type="primary">xylF_1</name>
    <name evidence="4" type="ORF">GTS_29530</name>
</gene>
<dbReference type="Pfam" id="PF13407">
    <property type="entry name" value="Peripla_BP_4"/>
    <property type="match status" value="1"/>
</dbReference>
<organism evidence="4 5">
    <name type="scientific">Gandjariella thermophila</name>
    <dbReference type="NCBI Taxonomy" id="1931992"/>
    <lineage>
        <taxon>Bacteria</taxon>
        <taxon>Bacillati</taxon>
        <taxon>Actinomycetota</taxon>
        <taxon>Actinomycetes</taxon>
        <taxon>Pseudonocardiales</taxon>
        <taxon>Pseudonocardiaceae</taxon>
        <taxon>Gandjariella</taxon>
    </lineage>
</organism>
<dbReference type="InterPro" id="IPR050555">
    <property type="entry name" value="Bact_Solute-Bind_Prot2"/>
</dbReference>
<dbReference type="GO" id="GO:0030288">
    <property type="term" value="C:outer membrane-bounded periplasmic space"/>
    <property type="evidence" value="ECO:0007669"/>
    <property type="project" value="TreeGrafter"/>
</dbReference>
<dbReference type="SUPFAM" id="SSF53822">
    <property type="entry name" value="Periplasmic binding protein-like I"/>
    <property type="match status" value="1"/>
</dbReference>
<comment type="subcellular location">
    <subcellularLocation>
        <location evidence="1">Cell envelope</location>
    </subcellularLocation>
</comment>
<comment type="caution">
    <text evidence="4">The sequence shown here is derived from an EMBL/GenBank/DDBJ whole genome shotgun (WGS) entry which is preliminary data.</text>
</comment>
<dbReference type="PANTHER" id="PTHR30036:SF1">
    <property type="entry name" value="D-XYLOSE-BINDING PERIPLASMIC PROTEIN"/>
    <property type="match status" value="1"/>
</dbReference>
<dbReference type="GO" id="GO:0030246">
    <property type="term" value="F:carbohydrate binding"/>
    <property type="evidence" value="ECO:0007669"/>
    <property type="project" value="TreeGrafter"/>
</dbReference>
<dbReference type="AlphaFoldDB" id="A0A4D4J8H3"/>
<evidence type="ECO:0000259" key="3">
    <source>
        <dbReference type="Pfam" id="PF13407"/>
    </source>
</evidence>